<keyword evidence="2" id="KW-1185">Reference proteome</keyword>
<protein>
    <recommendedName>
        <fullName evidence="3">DUF4166 domain-containing protein</fullName>
    </recommendedName>
</protein>
<reference evidence="1" key="1">
    <citation type="submission" date="2023-03" db="EMBL/GenBank/DDBJ databases">
        <title>Massive genome expansion in bonnet fungi (Mycena s.s.) driven by repeated elements and novel gene families across ecological guilds.</title>
        <authorList>
            <consortium name="Lawrence Berkeley National Laboratory"/>
            <person name="Harder C.B."/>
            <person name="Miyauchi S."/>
            <person name="Viragh M."/>
            <person name="Kuo A."/>
            <person name="Thoen E."/>
            <person name="Andreopoulos B."/>
            <person name="Lu D."/>
            <person name="Skrede I."/>
            <person name="Drula E."/>
            <person name="Henrissat B."/>
            <person name="Morin E."/>
            <person name="Kohler A."/>
            <person name="Barry K."/>
            <person name="LaButti K."/>
            <person name="Morin E."/>
            <person name="Salamov A."/>
            <person name="Lipzen A."/>
            <person name="Mereny Z."/>
            <person name="Hegedus B."/>
            <person name="Baldrian P."/>
            <person name="Stursova M."/>
            <person name="Weitz H."/>
            <person name="Taylor A."/>
            <person name="Grigoriev I.V."/>
            <person name="Nagy L.G."/>
            <person name="Martin F."/>
            <person name="Kauserud H."/>
        </authorList>
    </citation>
    <scope>NUCLEOTIDE SEQUENCE</scope>
    <source>
        <strain evidence="1">CBHHK188m</strain>
    </source>
</reference>
<dbReference type="EMBL" id="JARJLG010000010">
    <property type="protein sequence ID" value="KAJ7777695.1"/>
    <property type="molecule type" value="Genomic_DNA"/>
</dbReference>
<accession>A0AAD7K3U1</accession>
<sequence length="188" mass="20658">MNYEEYATAITDELRGWVHAWLVGVRAAWTVHAALGLTLANPNYPLPAAFPFGAFLAQQMFEWIHEYGGGSQLRHRYMVTFAFHGRTGGPGSSVAWKIVSGDIELGVFEIAGHIYDADRSRLPFVLGPELVVEAMLASLALHRPVHLGSYIFRVPSGSEGALGSGVQFFELRTPEQVVIQHLGTRVIP</sequence>
<organism evidence="1 2">
    <name type="scientific">Mycena maculata</name>
    <dbReference type="NCBI Taxonomy" id="230809"/>
    <lineage>
        <taxon>Eukaryota</taxon>
        <taxon>Fungi</taxon>
        <taxon>Dikarya</taxon>
        <taxon>Basidiomycota</taxon>
        <taxon>Agaricomycotina</taxon>
        <taxon>Agaricomycetes</taxon>
        <taxon>Agaricomycetidae</taxon>
        <taxon>Agaricales</taxon>
        <taxon>Marasmiineae</taxon>
        <taxon>Mycenaceae</taxon>
        <taxon>Mycena</taxon>
    </lineage>
</organism>
<proteinExistence type="predicted"/>
<evidence type="ECO:0000313" key="1">
    <source>
        <dbReference type="EMBL" id="KAJ7777695.1"/>
    </source>
</evidence>
<name>A0AAD7K3U1_9AGAR</name>
<dbReference type="AlphaFoldDB" id="A0AAD7K3U1"/>
<dbReference type="Proteomes" id="UP001215280">
    <property type="component" value="Unassembled WGS sequence"/>
</dbReference>
<comment type="caution">
    <text evidence="1">The sequence shown here is derived from an EMBL/GenBank/DDBJ whole genome shotgun (WGS) entry which is preliminary data.</text>
</comment>
<gene>
    <name evidence="1" type="ORF">DFH07DRAFT_951345</name>
</gene>
<evidence type="ECO:0000313" key="2">
    <source>
        <dbReference type="Proteomes" id="UP001215280"/>
    </source>
</evidence>
<evidence type="ECO:0008006" key="3">
    <source>
        <dbReference type="Google" id="ProtNLM"/>
    </source>
</evidence>